<accession>A0A1V2ET46</accession>
<dbReference type="STRING" id="1915074.SPHI_19720"/>
<dbReference type="Proteomes" id="UP000188729">
    <property type="component" value="Unassembled WGS sequence"/>
</dbReference>
<protein>
    <submittedName>
        <fullName evidence="2">Uncharacterized protein</fullName>
    </submittedName>
</protein>
<evidence type="ECO:0000256" key="1">
    <source>
        <dbReference type="SAM" id="SignalP"/>
    </source>
</evidence>
<feature type="signal peptide" evidence="1">
    <location>
        <begin position="1"/>
        <end position="21"/>
    </location>
</feature>
<organism evidence="2 3">
    <name type="scientific">Sphingomonas jeddahensis</name>
    <dbReference type="NCBI Taxonomy" id="1915074"/>
    <lineage>
        <taxon>Bacteria</taxon>
        <taxon>Pseudomonadati</taxon>
        <taxon>Pseudomonadota</taxon>
        <taxon>Alphaproteobacteria</taxon>
        <taxon>Sphingomonadales</taxon>
        <taxon>Sphingomonadaceae</taxon>
        <taxon>Sphingomonas</taxon>
    </lineage>
</organism>
<comment type="caution">
    <text evidence="2">The sequence shown here is derived from an EMBL/GenBank/DDBJ whole genome shotgun (WGS) entry which is preliminary data.</text>
</comment>
<evidence type="ECO:0000313" key="3">
    <source>
        <dbReference type="Proteomes" id="UP000188729"/>
    </source>
</evidence>
<dbReference type="EMBL" id="MPSB01000008">
    <property type="protein sequence ID" value="ONF95770.1"/>
    <property type="molecule type" value="Genomic_DNA"/>
</dbReference>
<dbReference type="AlphaFoldDB" id="A0A1V2ET46"/>
<reference evidence="2 3" key="1">
    <citation type="submission" date="2016-11" db="EMBL/GenBank/DDBJ databases">
        <title>Genome sequence of Sphingomonas jeddahensis G39.</title>
        <authorList>
            <person name="Poehlein A."/>
            <person name="Wuebbeler J.H."/>
            <person name="Steinbuechel A."/>
            <person name="Daniel R."/>
        </authorList>
    </citation>
    <scope>NUCLEOTIDE SEQUENCE [LARGE SCALE GENOMIC DNA]</scope>
    <source>
        <strain evidence="2 3">G39</strain>
    </source>
</reference>
<gene>
    <name evidence="2" type="ORF">SPHI_19720</name>
</gene>
<name>A0A1V2ET46_9SPHN</name>
<keyword evidence="3" id="KW-1185">Reference proteome</keyword>
<dbReference type="RefSeq" id="WP_076744744.1">
    <property type="nucleotide sequence ID" value="NZ_MPSB01000008.1"/>
</dbReference>
<keyword evidence="1" id="KW-0732">Signal</keyword>
<evidence type="ECO:0000313" key="2">
    <source>
        <dbReference type="EMBL" id="ONF95770.1"/>
    </source>
</evidence>
<proteinExistence type="predicted"/>
<feature type="chain" id="PRO_5012527719" evidence="1">
    <location>
        <begin position="22"/>
        <end position="110"/>
    </location>
</feature>
<sequence>MTHCLRILASAVALAAPPALAEIKDAPQTGTVQNAERAGHAASPAASEYPIAAAGEGATGKGYAQSRWAEDWRRMADPANRDDPIARLKFLPLDDDGDVYLTCRASFACA</sequence>